<dbReference type="InterPro" id="IPR044930">
    <property type="entry name" value="Homing_endonuclease_His-Me"/>
</dbReference>
<dbReference type="EMBL" id="OK040780">
    <property type="protein sequence ID" value="UDL14881.1"/>
    <property type="molecule type" value="Genomic_DNA"/>
</dbReference>
<name>A0AAE8Y5E7_9CAUD</name>
<accession>A0AAE8Y5E7</accession>
<dbReference type="SUPFAM" id="SSF54171">
    <property type="entry name" value="DNA-binding domain"/>
    <property type="match status" value="1"/>
</dbReference>
<dbReference type="GO" id="GO:0003677">
    <property type="term" value="F:DNA binding"/>
    <property type="evidence" value="ECO:0007669"/>
    <property type="project" value="InterPro"/>
</dbReference>
<dbReference type="GeneID" id="77925142"/>
<proteinExistence type="predicted"/>
<dbReference type="SUPFAM" id="SSF54060">
    <property type="entry name" value="His-Me finger endonucleases"/>
    <property type="match status" value="1"/>
</dbReference>
<dbReference type="Gene3D" id="3.90.75.10">
    <property type="entry name" value="Homing Intron 3 (I-ppo) Encoded Endonuclease, Chain A"/>
    <property type="match status" value="1"/>
</dbReference>
<dbReference type="InterPro" id="IPR016177">
    <property type="entry name" value="DNA-bd_dom_sf"/>
</dbReference>
<organism evidence="2 3">
    <name type="scientific">Arthrobacter phage Sarge</name>
    <dbReference type="NCBI Taxonomy" id="2885974"/>
    <lineage>
        <taxon>Viruses</taxon>
        <taxon>Duplodnaviria</taxon>
        <taxon>Heunggongvirae</taxon>
        <taxon>Uroviricota</taxon>
        <taxon>Caudoviricetes</taxon>
        <taxon>Sargevirus</taxon>
        <taxon>Sargevirus sarge</taxon>
    </lineage>
</organism>
<keyword evidence="3" id="KW-1185">Reference proteome</keyword>
<gene>
    <name evidence="2" type="primary">34</name>
    <name evidence="2" type="ORF">SEA_SARGE_34</name>
</gene>
<feature type="domain" description="HNH nuclease" evidence="1">
    <location>
        <begin position="40"/>
        <end position="83"/>
    </location>
</feature>
<evidence type="ECO:0000313" key="2">
    <source>
        <dbReference type="EMBL" id="UDL14881.1"/>
    </source>
</evidence>
<dbReference type="InterPro" id="IPR044925">
    <property type="entry name" value="His-Me_finger_sf"/>
</dbReference>
<dbReference type="RefSeq" id="YP_010649588.1">
    <property type="nucleotide sequence ID" value="NC_070770.1"/>
</dbReference>
<dbReference type="InterPro" id="IPR003615">
    <property type="entry name" value="HNH_nuc"/>
</dbReference>
<sequence>MKTIEDRFWAKVDRTEGCWNWTGSATARGYGRIQINGSVKLAHRVSFEMSNGPIAEGLVIDHTCHNHACVNPAHLRACTQKRNLENHSGAYSNSRSGVRGVIWHAKNQKWRVEVGHFGKRVYGGYFDSIADAEAAAVALRNNLFTHNLADRSAA</sequence>
<dbReference type="KEGG" id="vg:77925142"/>
<keyword evidence="2" id="KW-0540">Nuclease</keyword>
<protein>
    <submittedName>
        <fullName evidence="2">HNH endonuclease</fullName>
    </submittedName>
</protein>
<keyword evidence="2" id="KW-0378">Hydrolase</keyword>
<reference evidence="2" key="1">
    <citation type="submission" date="2021-09" db="EMBL/GenBank/DDBJ databases">
        <authorList>
            <person name="Prude D.S."/>
            <person name="Stokes N.T."/>
            <person name="Pimienta A.M."/>
            <person name="Mendez E."/>
            <person name="Powell L.D."/>
            <person name="Woodhouse A.S."/>
            <person name="Cunningham F.J."/>
            <person name="Greenfield T.L."/>
            <person name="Smith J.A."/>
            <person name="Hatke H.L."/>
            <person name="Salama S."/>
            <person name="Beyer A.R."/>
            <person name="Klyczek K."/>
            <person name="Garlena R.A."/>
            <person name="Russell D.A."/>
            <person name="Pope W.H."/>
            <person name="Jacobs-Sera D."/>
            <person name="Hatfull G.F."/>
        </authorList>
    </citation>
    <scope>NUCLEOTIDE SEQUENCE</scope>
</reference>
<evidence type="ECO:0000313" key="3">
    <source>
        <dbReference type="Proteomes" id="UP000827738"/>
    </source>
</evidence>
<dbReference type="Pfam" id="PF13392">
    <property type="entry name" value="HNH_3"/>
    <property type="match status" value="1"/>
</dbReference>
<evidence type="ECO:0000259" key="1">
    <source>
        <dbReference type="Pfam" id="PF13392"/>
    </source>
</evidence>
<keyword evidence="2" id="KW-0255">Endonuclease</keyword>
<dbReference type="GO" id="GO:0004519">
    <property type="term" value="F:endonuclease activity"/>
    <property type="evidence" value="ECO:0007669"/>
    <property type="project" value="UniProtKB-KW"/>
</dbReference>
<dbReference type="Proteomes" id="UP000827738">
    <property type="component" value="Segment"/>
</dbReference>